<evidence type="ECO:0000256" key="13">
    <source>
        <dbReference type="SAM" id="Phobius"/>
    </source>
</evidence>
<dbReference type="GO" id="GO:0005251">
    <property type="term" value="F:delayed rectifier potassium channel activity"/>
    <property type="evidence" value="ECO:0007669"/>
    <property type="project" value="TreeGrafter"/>
</dbReference>
<dbReference type="InterPro" id="IPR028325">
    <property type="entry name" value="VG_K_chnl"/>
</dbReference>
<dbReference type="EMBL" id="CAJNOH010000061">
    <property type="protein sequence ID" value="CAF0825270.1"/>
    <property type="molecule type" value="Genomic_DNA"/>
</dbReference>
<sequence length="656" mass="76229">MESTGSPKSTRRTSTIRFVADPEAKRRSRRASKSRTNNTTNRRPCIKDPYISDLVNVRSLINIRSICSQKEQENKKSSLNGRIRINVCGDRFETNRKTLDIYPDTLLGNEKQRKYYYDGTRNEYFFDRHRACFGAILYYYQSHGRLRRPNHVPLDVFLEEVLFFQLGREAFNQIRNDENITVITKLRLPKNPIRRYLWALTEYPDYSRMAKFVHMISILMVLMLTIVLTVETLPQYADVHNLHCKTQRNITTTIYMNNRTDQNSSEDLNVCHTYFTSPFFLIQSICVGYFTIEFLIRILTTPSLLDFIKNLMNWIDLIAIIPFYITLGIYLTDQEEEIDTHTYAGLRFLLIIRLLQVFKFVRVFKNMRSLHVFVTTIRQSFLDFFIMIIVMTAIGFLFGATAYYAENSSQSEKFNSIFTATYWGIITITSVGYGDIAPITPMGRIVCCICALFGAGTMGMLVSVLVGRYEHVYVRTIFMDEAVIDSYDYPDNANDDIDSQNFNQSIERQKNSEIEDVNIQIEENVINESNTLQFPQTLDTQIKEENSIESTNNQIHFIIGYVKNEKQEISNDFVEKIRSIIANKQTSENNISLSVVSKKNNQASLPFDVQFHLDSSSDEESYIDDDDEGLTEIRYDYKSQGSVLKTFQRRVSETDD</sequence>
<dbReference type="GO" id="GO:0051260">
    <property type="term" value="P:protein homooligomerization"/>
    <property type="evidence" value="ECO:0007669"/>
    <property type="project" value="InterPro"/>
</dbReference>
<evidence type="ECO:0000313" key="15">
    <source>
        <dbReference type="EMBL" id="CAF0825270.1"/>
    </source>
</evidence>
<keyword evidence="3" id="KW-0633">Potassium transport</keyword>
<evidence type="ECO:0000259" key="14">
    <source>
        <dbReference type="SMART" id="SM00225"/>
    </source>
</evidence>
<dbReference type="InterPro" id="IPR005821">
    <property type="entry name" value="Ion_trans_dom"/>
</dbReference>
<evidence type="ECO:0000256" key="9">
    <source>
        <dbReference type="ARBA" id="ARBA00023065"/>
    </source>
</evidence>
<reference evidence="15" key="1">
    <citation type="submission" date="2021-02" db="EMBL/GenBank/DDBJ databases">
        <authorList>
            <person name="Nowell W R."/>
        </authorList>
    </citation>
    <scope>NUCLEOTIDE SEQUENCE</scope>
</reference>
<dbReference type="AlphaFoldDB" id="A0A813UDM6"/>
<dbReference type="Pfam" id="PF02214">
    <property type="entry name" value="BTB_2"/>
    <property type="match status" value="1"/>
</dbReference>
<feature type="transmembrane region" description="Helical" evidence="13">
    <location>
        <begin position="381"/>
        <end position="404"/>
    </location>
</feature>
<dbReference type="Gene3D" id="1.10.287.70">
    <property type="match status" value="1"/>
</dbReference>
<dbReference type="GO" id="GO:0008076">
    <property type="term" value="C:voltage-gated potassium channel complex"/>
    <property type="evidence" value="ECO:0007669"/>
    <property type="project" value="InterPro"/>
</dbReference>
<dbReference type="SMART" id="SM00225">
    <property type="entry name" value="BTB"/>
    <property type="match status" value="1"/>
</dbReference>
<dbReference type="InterPro" id="IPR003131">
    <property type="entry name" value="T1-type_BTB"/>
</dbReference>
<dbReference type="InterPro" id="IPR003972">
    <property type="entry name" value="K_chnl_volt-dep_Kv1"/>
</dbReference>
<dbReference type="InterPro" id="IPR011333">
    <property type="entry name" value="SKP1/BTB/POZ_sf"/>
</dbReference>
<proteinExistence type="predicted"/>
<feature type="transmembrane region" description="Helical" evidence="13">
    <location>
        <begin position="416"/>
        <end position="433"/>
    </location>
</feature>
<accession>A0A813UDM6</accession>
<evidence type="ECO:0000313" key="16">
    <source>
        <dbReference type="Proteomes" id="UP000663854"/>
    </source>
</evidence>
<evidence type="ECO:0000256" key="8">
    <source>
        <dbReference type="ARBA" id="ARBA00022989"/>
    </source>
</evidence>
<keyword evidence="8 13" id="KW-1133">Transmembrane helix</keyword>
<keyword evidence="4 13" id="KW-0812">Transmembrane</keyword>
<feature type="compositionally biased region" description="Low complexity" evidence="12">
    <location>
        <begin position="34"/>
        <end position="43"/>
    </location>
</feature>
<dbReference type="Gene3D" id="3.30.710.10">
    <property type="entry name" value="Potassium Channel Kv1.1, Chain A"/>
    <property type="match status" value="1"/>
</dbReference>
<dbReference type="PANTHER" id="PTHR11537:SF113">
    <property type="entry name" value="POTASSIUM VOLTAGE-GATED CHANNEL PROTEIN SHAKER"/>
    <property type="match status" value="1"/>
</dbReference>
<evidence type="ECO:0000256" key="4">
    <source>
        <dbReference type="ARBA" id="ARBA00022692"/>
    </source>
</evidence>
<dbReference type="InterPro" id="IPR000210">
    <property type="entry name" value="BTB/POZ_dom"/>
</dbReference>
<dbReference type="Pfam" id="PF00520">
    <property type="entry name" value="Ion_trans"/>
    <property type="match status" value="1"/>
</dbReference>
<feature type="transmembrane region" description="Helical" evidence="13">
    <location>
        <begin position="212"/>
        <end position="230"/>
    </location>
</feature>
<evidence type="ECO:0000256" key="11">
    <source>
        <dbReference type="ARBA" id="ARBA00023303"/>
    </source>
</evidence>
<feature type="transmembrane region" description="Helical" evidence="13">
    <location>
        <begin position="311"/>
        <end position="331"/>
    </location>
</feature>
<feature type="transmembrane region" description="Helical" evidence="13">
    <location>
        <begin position="279"/>
        <end position="299"/>
    </location>
</feature>
<keyword evidence="6" id="KW-0851">Voltage-gated channel</keyword>
<feature type="transmembrane region" description="Helical" evidence="13">
    <location>
        <begin position="445"/>
        <end position="466"/>
    </location>
</feature>
<gene>
    <name evidence="15" type="ORF">PYM288_LOCUS5797</name>
</gene>
<evidence type="ECO:0000256" key="12">
    <source>
        <dbReference type="SAM" id="MobiDB-lite"/>
    </source>
</evidence>
<evidence type="ECO:0000256" key="6">
    <source>
        <dbReference type="ARBA" id="ARBA00022882"/>
    </source>
</evidence>
<name>A0A813UDM6_9BILA</name>
<keyword evidence="5" id="KW-0631">Potassium channel</keyword>
<evidence type="ECO:0000256" key="2">
    <source>
        <dbReference type="ARBA" id="ARBA00022448"/>
    </source>
</evidence>
<dbReference type="Proteomes" id="UP000663854">
    <property type="component" value="Unassembled WGS sequence"/>
</dbReference>
<organism evidence="15 16">
    <name type="scientific">Rotaria sordida</name>
    <dbReference type="NCBI Taxonomy" id="392033"/>
    <lineage>
        <taxon>Eukaryota</taxon>
        <taxon>Metazoa</taxon>
        <taxon>Spiralia</taxon>
        <taxon>Gnathifera</taxon>
        <taxon>Rotifera</taxon>
        <taxon>Eurotatoria</taxon>
        <taxon>Bdelloidea</taxon>
        <taxon>Philodinida</taxon>
        <taxon>Philodinidae</taxon>
        <taxon>Rotaria</taxon>
    </lineage>
</organism>
<comment type="subcellular location">
    <subcellularLocation>
        <location evidence="1">Membrane</location>
        <topology evidence="1">Multi-pass membrane protein</topology>
    </subcellularLocation>
</comment>
<evidence type="ECO:0000256" key="1">
    <source>
        <dbReference type="ARBA" id="ARBA00004141"/>
    </source>
</evidence>
<evidence type="ECO:0000256" key="7">
    <source>
        <dbReference type="ARBA" id="ARBA00022958"/>
    </source>
</evidence>
<dbReference type="PRINTS" id="PR00169">
    <property type="entry name" value="KCHANNEL"/>
</dbReference>
<dbReference type="Gene3D" id="1.20.120.350">
    <property type="entry name" value="Voltage-gated potassium channels. Chain C"/>
    <property type="match status" value="1"/>
</dbReference>
<protein>
    <recommendedName>
        <fullName evidence="14">BTB domain-containing protein</fullName>
    </recommendedName>
</protein>
<keyword evidence="7" id="KW-0630">Potassium</keyword>
<keyword evidence="11" id="KW-0407">Ion channel</keyword>
<evidence type="ECO:0000256" key="3">
    <source>
        <dbReference type="ARBA" id="ARBA00022538"/>
    </source>
</evidence>
<feature type="region of interest" description="Disordered" evidence="12">
    <location>
        <begin position="1"/>
        <end position="45"/>
    </location>
</feature>
<feature type="domain" description="BTB" evidence="14">
    <location>
        <begin position="81"/>
        <end position="181"/>
    </location>
</feature>
<comment type="caution">
    <text evidence="15">The sequence shown here is derived from an EMBL/GenBank/DDBJ whole genome shotgun (WGS) entry which is preliminary data.</text>
</comment>
<dbReference type="SUPFAM" id="SSF81324">
    <property type="entry name" value="Voltage-gated potassium channels"/>
    <property type="match status" value="1"/>
</dbReference>
<dbReference type="PRINTS" id="PR01496">
    <property type="entry name" value="SHAKERCHANEL"/>
</dbReference>
<evidence type="ECO:0000256" key="5">
    <source>
        <dbReference type="ARBA" id="ARBA00022826"/>
    </source>
</evidence>
<dbReference type="SUPFAM" id="SSF54695">
    <property type="entry name" value="POZ domain"/>
    <property type="match status" value="1"/>
</dbReference>
<keyword evidence="2" id="KW-0813">Transport</keyword>
<dbReference type="PANTHER" id="PTHR11537">
    <property type="entry name" value="VOLTAGE-GATED POTASSIUM CHANNEL"/>
    <property type="match status" value="1"/>
</dbReference>
<feature type="compositionally biased region" description="Polar residues" evidence="12">
    <location>
        <begin position="1"/>
        <end position="16"/>
    </location>
</feature>
<keyword evidence="10 13" id="KW-0472">Membrane</keyword>
<evidence type="ECO:0000256" key="10">
    <source>
        <dbReference type="ARBA" id="ARBA00023136"/>
    </source>
</evidence>
<feature type="transmembrane region" description="Helical" evidence="13">
    <location>
        <begin position="343"/>
        <end position="361"/>
    </location>
</feature>
<keyword evidence="9" id="KW-0406">Ion transport</keyword>
<dbReference type="GO" id="GO:0001508">
    <property type="term" value="P:action potential"/>
    <property type="evidence" value="ECO:0007669"/>
    <property type="project" value="TreeGrafter"/>
</dbReference>
<dbReference type="InterPro" id="IPR027359">
    <property type="entry name" value="Volt_channel_dom_sf"/>
</dbReference>